<sequence>MKRNYTNNLYKNFRKEIIQQVLETCIGELKPFQVEERYDKKFSGICENYCFIDKNKEEQNKNKEYDKDQCLWQFERIEKQQSIQQQNGQEFRMAVYIKKPKALIDYNKLQNQNQSFLKKNVDKNENQMICTFRIKNNQEEQFPCYNFLLQAHNYYLQKKKQDSQVQYNEFNITYKGQKIIDTKNDTKQKLQVYTIVHKFPSENYLWIVKEYKKKQF</sequence>
<dbReference type="AlphaFoldDB" id="A0A0V0QPV1"/>
<evidence type="ECO:0000313" key="1">
    <source>
        <dbReference type="EMBL" id="KRX04005.1"/>
    </source>
</evidence>
<dbReference type="Proteomes" id="UP000054937">
    <property type="component" value="Unassembled WGS sequence"/>
</dbReference>
<gene>
    <name evidence="1" type="ORF">PPERSA_12452</name>
</gene>
<proteinExistence type="predicted"/>
<keyword evidence="2" id="KW-1185">Reference proteome</keyword>
<accession>A0A0V0QPV1</accession>
<comment type="caution">
    <text evidence="1">The sequence shown here is derived from an EMBL/GenBank/DDBJ whole genome shotgun (WGS) entry which is preliminary data.</text>
</comment>
<reference evidence="1 2" key="1">
    <citation type="journal article" date="2015" name="Sci. Rep.">
        <title>Genome of the facultative scuticociliatosis pathogen Pseudocohnilembus persalinus provides insight into its virulence through horizontal gene transfer.</title>
        <authorList>
            <person name="Xiong J."/>
            <person name="Wang G."/>
            <person name="Cheng J."/>
            <person name="Tian M."/>
            <person name="Pan X."/>
            <person name="Warren A."/>
            <person name="Jiang C."/>
            <person name="Yuan D."/>
            <person name="Miao W."/>
        </authorList>
    </citation>
    <scope>NUCLEOTIDE SEQUENCE [LARGE SCALE GENOMIC DNA]</scope>
    <source>
        <strain evidence="1">36N120E</strain>
    </source>
</reference>
<dbReference type="EMBL" id="LDAU01000122">
    <property type="protein sequence ID" value="KRX04005.1"/>
    <property type="molecule type" value="Genomic_DNA"/>
</dbReference>
<name>A0A0V0QPV1_PSEPJ</name>
<organism evidence="1 2">
    <name type="scientific">Pseudocohnilembus persalinus</name>
    <name type="common">Ciliate</name>
    <dbReference type="NCBI Taxonomy" id="266149"/>
    <lineage>
        <taxon>Eukaryota</taxon>
        <taxon>Sar</taxon>
        <taxon>Alveolata</taxon>
        <taxon>Ciliophora</taxon>
        <taxon>Intramacronucleata</taxon>
        <taxon>Oligohymenophorea</taxon>
        <taxon>Scuticociliatia</taxon>
        <taxon>Philasterida</taxon>
        <taxon>Pseudocohnilembidae</taxon>
        <taxon>Pseudocohnilembus</taxon>
    </lineage>
</organism>
<dbReference type="InParanoid" id="A0A0V0QPV1"/>
<evidence type="ECO:0000313" key="2">
    <source>
        <dbReference type="Proteomes" id="UP000054937"/>
    </source>
</evidence>
<protein>
    <submittedName>
        <fullName evidence="1">Uncharacterized protein</fullName>
    </submittedName>
</protein>